<accession>A0A6L6X5Q2</accession>
<dbReference type="Proteomes" id="UP000483802">
    <property type="component" value="Unassembled WGS sequence"/>
</dbReference>
<gene>
    <name evidence="1" type="ORF">GPA10_31735</name>
</gene>
<reference evidence="1 2" key="1">
    <citation type="submission" date="2019-11" db="EMBL/GenBank/DDBJ databases">
        <title>Streptomyces typhae sp. nov., a novel endophytic actinomycete isolated from the root of cattail pollen (Typha angustifolia L.).</title>
        <authorList>
            <person name="Peng C."/>
        </authorList>
    </citation>
    <scope>NUCLEOTIDE SEQUENCE [LARGE SCALE GENOMIC DNA]</scope>
    <source>
        <strain evidence="2">p1417</strain>
    </source>
</reference>
<sequence>MVSHGDPQGGDDTTYKVTVRNVTGHTTVGRNNRVVGNIGTTTEAASEVTDVQLEALRREFAGVRELIENLDGVGEREKGAAVDRLEELEAAVTDDEPDVRTMGRVRAWFAEKLPDMLDTVTGLLLHPTIALLATAAGDEVAAGFGGLLESFGASSTSGEG</sequence>
<evidence type="ECO:0000313" key="2">
    <source>
        <dbReference type="Proteomes" id="UP000483802"/>
    </source>
</evidence>
<name>A0A6L6X5Q2_9ACTN</name>
<dbReference type="AlphaFoldDB" id="A0A6L6X5Q2"/>
<keyword evidence="2" id="KW-1185">Reference proteome</keyword>
<evidence type="ECO:0000313" key="1">
    <source>
        <dbReference type="EMBL" id="MVO89203.1"/>
    </source>
</evidence>
<protein>
    <submittedName>
        <fullName evidence="1">Uncharacterized protein</fullName>
    </submittedName>
</protein>
<dbReference type="RefSeq" id="WP_157168483.1">
    <property type="nucleotide sequence ID" value="NZ_WPNZ01000022.1"/>
</dbReference>
<comment type="caution">
    <text evidence="1">The sequence shown here is derived from an EMBL/GenBank/DDBJ whole genome shotgun (WGS) entry which is preliminary data.</text>
</comment>
<proteinExistence type="predicted"/>
<organism evidence="1 2">
    <name type="scientific">Streptomyces typhae</name>
    <dbReference type="NCBI Taxonomy" id="2681492"/>
    <lineage>
        <taxon>Bacteria</taxon>
        <taxon>Bacillati</taxon>
        <taxon>Actinomycetota</taxon>
        <taxon>Actinomycetes</taxon>
        <taxon>Kitasatosporales</taxon>
        <taxon>Streptomycetaceae</taxon>
        <taxon>Streptomyces</taxon>
    </lineage>
</organism>
<dbReference type="EMBL" id="WPNZ01000022">
    <property type="protein sequence ID" value="MVO89203.1"/>
    <property type="molecule type" value="Genomic_DNA"/>
</dbReference>